<dbReference type="EMBL" id="WINI01000010">
    <property type="protein sequence ID" value="MQR02589.1"/>
    <property type="molecule type" value="Genomic_DNA"/>
</dbReference>
<accession>A0A843YS77</accession>
<dbReference type="GO" id="GO:0008999">
    <property type="term" value="F:protein-N-terminal-alanine acetyltransferase activity"/>
    <property type="evidence" value="ECO:0007669"/>
    <property type="project" value="TreeGrafter"/>
</dbReference>
<dbReference type="GO" id="GO:0005737">
    <property type="term" value="C:cytoplasm"/>
    <property type="evidence" value="ECO:0007669"/>
    <property type="project" value="TreeGrafter"/>
</dbReference>
<name>A0A843YS77_9BURK</name>
<evidence type="ECO:0000313" key="3">
    <source>
        <dbReference type="Proteomes" id="UP000451565"/>
    </source>
</evidence>
<dbReference type="PANTHER" id="PTHR43441">
    <property type="entry name" value="RIBOSOMAL-PROTEIN-SERINE ACETYLTRANSFERASE"/>
    <property type="match status" value="1"/>
</dbReference>
<keyword evidence="3" id="KW-1185">Reference proteome</keyword>
<dbReference type="SUPFAM" id="SSF55729">
    <property type="entry name" value="Acyl-CoA N-acyltransferases (Nat)"/>
    <property type="match status" value="1"/>
</dbReference>
<dbReference type="AlphaFoldDB" id="A0A843YS77"/>
<dbReference type="InterPro" id="IPR000182">
    <property type="entry name" value="GNAT_dom"/>
</dbReference>
<dbReference type="RefSeq" id="WP_153236220.1">
    <property type="nucleotide sequence ID" value="NZ_WINI01000010.1"/>
</dbReference>
<gene>
    <name evidence="2" type="ORF">GEV47_18085</name>
</gene>
<reference evidence="2 3" key="1">
    <citation type="submission" date="2019-10" db="EMBL/GenBank/DDBJ databases">
        <title>Glaciimonas soli sp. nov., a psychrophilic bacterium isolated from the forest soil of a high elevation mountain in Taiwan.</title>
        <authorList>
            <person name="Wang L.-T."/>
            <person name="Shieh W.Y."/>
        </authorList>
    </citation>
    <scope>NUCLEOTIDE SEQUENCE [LARGE SCALE GENOMIC DNA]</scope>
    <source>
        <strain evidence="2 3">GS1</strain>
    </source>
</reference>
<dbReference type="Proteomes" id="UP000451565">
    <property type="component" value="Unassembled WGS sequence"/>
</dbReference>
<dbReference type="OrthoDB" id="5295305at2"/>
<dbReference type="PANTHER" id="PTHR43441:SF3">
    <property type="entry name" value="ACETYLTRANSFERASE"/>
    <property type="match status" value="1"/>
</dbReference>
<dbReference type="Gene3D" id="3.40.630.30">
    <property type="match status" value="1"/>
</dbReference>
<dbReference type="InterPro" id="IPR016181">
    <property type="entry name" value="Acyl_CoA_acyltransferase"/>
</dbReference>
<dbReference type="GO" id="GO:1990189">
    <property type="term" value="F:protein N-terminal-serine acetyltransferase activity"/>
    <property type="evidence" value="ECO:0007669"/>
    <property type="project" value="TreeGrafter"/>
</dbReference>
<dbReference type="InterPro" id="IPR051908">
    <property type="entry name" value="Ribosomal_N-acetyltransferase"/>
</dbReference>
<evidence type="ECO:0000313" key="2">
    <source>
        <dbReference type="EMBL" id="MQR02589.1"/>
    </source>
</evidence>
<dbReference type="Pfam" id="PF13302">
    <property type="entry name" value="Acetyltransf_3"/>
    <property type="match status" value="1"/>
</dbReference>
<keyword evidence="2" id="KW-0808">Transferase</keyword>
<sequence>MNKSNLLPEEIHSERLLIRVAKPGDGAMFNQAIAESAAHLKDWLSWVTPVPNVDQSELSCRQAYARFLLNEDLMAFFILKSTGELVGGGGLHYVNWDLRRFEVGYWGRTRYLGNGLISEAVKALMQYAMENLHASRVFLTMDERNLASRRLAERVGFEIEGTLRQDRRNIQGNLRNTRVYSVIRVDAH</sequence>
<dbReference type="PROSITE" id="PS51186">
    <property type="entry name" value="GNAT"/>
    <property type="match status" value="1"/>
</dbReference>
<feature type="domain" description="N-acetyltransferase" evidence="1">
    <location>
        <begin position="27"/>
        <end position="186"/>
    </location>
</feature>
<organism evidence="2 3">
    <name type="scientific">Glaciimonas soli</name>
    <dbReference type="NCBI Taxonomy" id="2590999"/>
    <lineage>
        <taxon>Bacteria</taxon>
        <taxon>Pseudomonadati</taxon>
        <taxon>Pseudomonadota</taxon>
        <taxon>Betaproteobacteria</taxon>
        <taxon>Burkholderiales</taxon>
        <taxon>Oxalobacteraceae</taxon>
        <taxon>Glaciimonas</taxon>
    </lineage>
</organism>
<evidence type="ECO:0000259" key="1">
    <source>
        <dbReference type="PROSITE" id="PS51186"/>
    </source>
</evidence>
<comment type="caution">
    <text evidence="2">The sequence shown here is derived from an EMBL/GenBank/DDBJ whole genome shotgun (WGS) entry which is preliminary data.</text>
</comment>
<protein>
    <submittedName>
        <fullName evidence="2">GNAT family N-acetyltransferase</fullName>
    </submittedName>
</protein>
<proteinExistence type="predicted"/>